<gene>
    <name evidence="1" type="ORF">SAMN05192574_101949</name>
</gene>
<dbReference type="EMBL" id="FOCL01000001">
    <property type="protein sequence ID" value="SEM83251.1"/>
    <property type="molecule type" value="Genomic_DNA"/>
</dbReference>
<sequence>MDYYQDTVNKFFIPPGYTGGIFSIYHFLIY</sequence>
<evidence type="ECO:0000313" key="1">
    <source>
        <dbReference type="EMBL" id="SEM83251.1"/>
    </source>
</evidence>
<dbReference type="AlphaFoldDB" id="A0A1H8BK32"/>
<dbReference type="Proteomes" id="UP000198942">
    <property type="component" value="Unassembled WGS sequence"/>
</dbReference>
<reference evidence="2" key="1">
    <citation type="submission" date="2016-10" db="EMBL/GenBank/DDBJ databases">
        <authorList>
            <person name="Varghese N."/>
            <person name="Submissions S."/>
        </authorList>
    </citation>
    <scope>NUCLEOTIDE SEQUENCE [LARGE SCALE GENOMIC DNA]</scope>
    <source>
        <strain evidence="2">Gh-48</strain>
    </source>
</reference>
<accession>A0A1H8BK32</accession>
<proteinExistence type="predicted"/>
<protein>
    <submittedName>
        <fullName evidence="1">Uncharacterized protein</fullName>
    </submittedName>
</protein>
<keyword evidence="2" id="KW-1185">Reference proteome</keyword>
<organism evidence="1 2">
    <name type="scientific">Mucilaginibacter gossypiicola</name>
    <dbReference type="NCBI Taxonomy" id="551995"/>
    <lineage>
        <taxon>Bacteria</taxon>
        <taxon>Pseudomonadati</taxon>
        <taxon>Bacteroidota</taxon>
        <taxon>Sphingobacteriia</taxon>
        <taxon>Sphingobacteriales</taxon>
        <taxon>Sphingobacteriaceae</taxon>
        <taxon>Mucilaginibacter</taxon>
    </lineage>
</organism>
<name>A0A1H8BK32_9SPHI</name>
<evidence type="ECO:0000313" key="2">
    <source>
        <dbReference type="Proteomes" id="UP000198942"/>
    </source>
</evidence>